<proteinExistence type="predicted"/>
<evidence type="ECO:0000313" key="1">
    <source>
        <dbReference type="EMBL" id="MFD1127478.1"/>
    </source>
</evidence>
<reference evidence="2" key="1">
    <citation type="journal article" date="2019" name="Int. J. Syst. Evol. Microbiol.">
        <title>The Global Catalogue of Microorganisms (GCM) 10K type strain sequencing project: providing services to taxonomists for standard genome sequencing and annotation.</title>
        <authorList>
            <consortium name="The Broad Institute Genomics Platform"/>
            <consortium name="The Broad Institute Genome Sequencing Center for Infectious Disease"/>
            <person name="Wu L."/>
            <person name="Ma J."/>
        </authorList>
    </citation>
    <scope>NUCLEOTIDE SEQUENCE [LARGE SCALE GENOMIC DNA]</scope>
    <source>
        <strain evidence="2">CCUG 53519</strain>
    </source>
</reference>
<accession>A0ABW3PT72</accession>
<dbReference type="Proteomes" id="UP001597169">
    <property type="component" value="Unassembled WGS sequence"/>
</dbReference>
<sequence>MGWDERNGGNISSMLEEHEIKDFMDIHQPLRIWKPDFGQLDSWRSGILGGNCARFYNIDEM</sequence>
<comment type="caution">
    <text evidence="1">The sequence shown here is derived from an EMBL/GenBank/DDBJ whole genome shotgun (WGS) entry which is preliminary data.</text>
</comment>
<name>A0ABW3PT72_9BACL</name>
<dbReference type="RefSeq" id="WP_251581425.1">
    <property type="nucleotide sequence ID" value="NZ_JBHTKX010000001.1"/>
</dbReference>
<protein>
    <submittedName>
        <fullName evidence="1">Uncharacterized protein</fullName>
    </submittedName>
</protein>
<keyword evidence="2" id="KW-1185">Reference proteome</keyword>
<gene>
    <name evidence="1" type="ORF">ACFQ3J_04705</name>
</gene>
<organism evidence="1 2">
    <name type="scientific">Paenibacillus provencensis</name>
    <dbReference type="NCBI Taxonomy" id="441151"/>
    <lineage>
        <taxon>Bacteria</taxon>
        <taxon>Bacillati</taxon>
        <taxon>Bacillota</taxon>
        <taxon>Bacilli</taxon>
        <taxon>Bacillales</taxon>
        <taxon>Paenibacillaceae</taxon>
        <taxon>Paenibacillus</taxon>
    </lineage>
</organism>
<evidence type="ECO:0000313" key="2">
    <source>
        <dbReference type="Proteomes" id="UP001597169"/>
    </source>
</evidence>
<dbReference type="EMBL" id="JBHTKX010000001">
    <property type="protein sequence ID" value="MFD1127478.1"/>
    <property type="molecule type" value="Genomic_DNA"/>
</dbReference>